<organism evidence="1 2">
    <name type="scientific">Solanum tuberosum</name>
    <name type="common">Potato</name>
    <dbReference type="NCBI Taxonomy" id="4113"/>
    <lineage>
        <taxon>Eukaryota</taxon>
        <taxon>Viridiplantae</taxon>
        <taxon>Streptophyta</taxon>
        <taxon>Embryophyta</taxon>
        <taxon>Tracheophyta</taxon>
        <taxon>Spermatophyta</taxon>
        <taxon>Magnoliopsida</taxon>
        <taxon>eudicotyledons</taxon>
        <taxon>Gunneridae</taxon>
        <taxon>Pentapetalae</taxon>
        <taxon>asterids</taxon>
        <taxon>lamiids</taxon>
        <taxon>Solanales</taxon>
        <taxon>Solanaceae</taxon>
        <taxon>Solanoideae</taxon>
        <taxon>Solaneae</taxon>
        <taxon>Solanum</taxon>
    </lineage>
</organism>
<name>A0ABQ7WKE9_SOLTU</name>
<comment type="caution">
    <text evidence="1">The sequence shown here is derived from an EMBL/GenBank/DDBJ whole genome shotgun (WGS) entry which is preliminary data.</text>
</comment>
<sequence>MALKRWDFTANSSCMDFSGIFILLPLVHRKRLFKRRVWNFAPIVSRLRIPYFEHRSGQHYDLAAPAVEYVAYDRLERSGCVMS</sequence>
<dbReference type="EMBL" id="JAIVGD010000001">
    <property type="protein sequence ID" value="KAH0780508.1"/>
    <property type="molecule type" value="Genomic_DNA"/>
</dbReference>
<keyword evidence="2" id="KW-1185">Reference proteome</keyword>
<evidence type="ECO:0000313" key="1">
    <source>
        <dbReference type="EMBL" id="KAH0780508.1"/>
    </source>
</evidence>
<evidence type="ECO:0000313" key="2">
    <source>
        <dbReference type="Proteomes" id="UP000826656"/>
    </source>
</evidence>
<protein>
    <submittedName>
        <fullName evidence="1">Uncharacterized protein</fullName>
    </submittedName>
</protein>
<accession>A0ABQ7WKE9</accession>
<gene>
    <name evidence="1" type="ORF">KY290_000106</name>
</gene>
<dbReference type="Proteomes" id="UP000826656">
    <property type="component" value="Unassembled WGS sequence"/>
</dbReference>
<reference evidence="1 2" key="1">
    <citation type="journal article" date="2021" name="bioRxiv">
        <title>Chromosome-scale and haplotype-resolved genome assembly of a tetraploid potato cultivar.</title>
        <authorList>
            <person name="Sun H."/>
            <person name="Jiao W.-B."/>
            <person name="Krause K."/>
            <person name="Campoy J.A."/>
            <person name="Goel M."/>
            <person name="Folz-Donahue K."/>
            <person name="Kukat C."/>
            <person name="Huettel B."/>
            <person name="Schneeberger K."/>
        </authorList>
    </citation>
    <scope>NUCLEOTIDE SEQUENCE [LARGE SCALE GENOMIC DNA]</scope>
    <source>
        <strain evidence="1">SolTubOtavaFocal</strain>
        <tissue evidence="1">Leaves</tissue>
    </source>
</reference>
<proteinExistence type="predicted"/>